<dbReference type="KEGG" id="sqz:FQU76_23660"/>
<feature type="chain" id="PRO_5038918933" description="Sensor domain-containing protein" evidence="2">
    <location>
        <begin position="32"/>
        <end position="302"/>
    </location>
</feature>
<accession>A0A5B8IKK0</accession>
<proteinExistence type="predicted"/>
<reference evidence="3 4" key="1">
    <citation type="submission" date="2019-07" db="EMBL/GenBank/DDBJ databases">
        <authorList>
            <person name="Zhu P."/>
        </authorList>
    </citation>
    <scope>NUCLEOTIDE SEQUENCE [LARGE SCALE GENOMIC DNA]</scope>
    <source>
        <strain evidence="3 4">SSL-25</strain>
    </source>
</reference>
<feature type="compositionally biased region" description="Basic and acidic residues" evidence="1">
    <location>
        <begin position="36"/>
        <end position="47"/>
    </location>
</feature>
<dbReference type="RefSeq" id="WP_146482325.1">
    <property type="nucleotide sequence ID" value="NZ_CP042266.1"/>
</dbReference>
<evidence type="ECO:0000313" key="4">
    <source>
        <dbReference type="Proteomes" id="UP000320580"/>
    </source>
</evidence>
<keyword evidence="2" id="KW-0732">Signal</keyword>
<keyword evidence="4" id="KW-1185">Reference proteome</keyword>
<dbReference type="AlphaFoldDB" id="A0A5B8IKK0"/>
<name>A0A5B8IKK0_9ACTN</name>
<dbReference type="Proteomes" id="UP000320580">
    <property type="component" value="Chromosome"/>
</dbReference>
<evidence type="ECO:0008006" key="5">
    <source>
        <dbReference type="Google" id="ProtNLM"/>
    </source>
</evidence>
<dbReference type="OrthoDB" id="4222607at2"/>
<organism evidence="3 4">
    <name type="scientific">Streptomyces qinzhouensis</name>
    <dbReference type="NCBI Taxonomy" id="2599401"/>
    <lineage>
        <taxon>Bacteria</taxon>
        <taxon>Bacillati</taxon>
        <taxon>Actinomycetota</taxon>
        <taxon>Actinomycetes</taxon>
        <taxon>Kitasatosporales</taxon>
        <taxon>Streptomycetaceae</taxon>
        <taxon>Streptomyces</taxon>
    </lineage>
</organism>
<evidence type="ECO:0000256" key="2">
    <source>
        <dbReference type="SAM" id="SignalP"/>
    </source>
</evidence>
<sequence length="302" mass="30364">MSSTTPTSPPRSRVRTAAVPALVTLLLAAAAGCGGGDRDDGADKVRASESGTPVPPPPRPSGGGTASASPGASPGKSTGPKPTGSGSPSPTGTGPTESATPPSPSPSPSPPSPGPPPPPPPSAARLTSALLTTGRLPAGYVRTTLPNQPPNRAGRPDCVQRLNSLELNRTTYPGAVESRASWAQSRTGPYLQEVLRWYPKGAARAQADNAARVLAGCGTYTLSWPDGDTAQQTVTPLGPAGIGERSWHAKVTVKYAAVTVEETLVLVVVRNCLIVLSHLGSPAAPARAQTLSLAAAAAAKAP</sequence>
<evidence type="ECO:0000256" key="1">
    <source>
        <dbReference type="SAM" id="MobiDB-lite"/>
    </source>
</evidence>
<feature type="signal peptide" evidence="2">
    <location>
        <begin position="1"/>
        <end position="31"/>
    </location>
</feature>
<protein>
    <recommendedName>
        <fullName evidence="5">Sensor domain-containing protein</fullName>
    </recommendedName>
</protein>
<gene>
    <name evidence="3" type="ORF">FQU76_23660</name>
</gene>
<feature type="compositionally biased region" description="Low complexity" evidence="1">
    <location>
        <begin position="66"/>
        <end position="100"/>
    </location>
</feature>
<dbReference type="EMBL" id="CP042266">
    <property type="protein sequence ID" value="QDY79018.1"/>
    <property type="molecule type" value="Genomic_DNA"/>
</dbReference>
<feature type="compositionally biased region" description="Pro residues" evidence="1">
    <location>
        <begin position="101"/>
        <end position="122"/>
    </location>
</feature>
<evidence type="ECO:0000313" key="3">
    <source>
        <dbReference type="EMBL" id="QDY79018.1"/>
    </source>
</evidence>
<feature type="region of interest" description="Disordered" evidence="1">
    <location>
        <begin position="32"/>
        <end position="156"/>
    </location>
</feature>
<dbReference type="PRINTS" id="PR01217">
    <property type="entry name" value="PRICHEXTENSN"/>
</dbReference>